<evidence type="ECO:0000313" key="3">
    <source>
        <dbReference type="EMBL" id="TXD44293.1"/>
    </source>
</evidence>
<dbReference type="InterPro" id="IPR046732">
    <property type="entry name" value="DUF6624"/>
</dbReference>
<dbReference type="PROSITE" id="PS51257">
    <property type="entry name" value="PROKAR_LIPOPROTEIN"/>
    <property type="match status" value="1"/>
</dbReference>
<feature type="compositionally biased region" description="Low complexity" evidence="1">
    <location>
        <begin position="44"/>
        <end position="55"/>
    </location>
</feature>
<feature type="chain" id="PRO_5022725409" evidence="2">
    <location>
        <begin position="21"/>
        <end position="298"/>
    </location>
</feature>
<dbReference type="Proteomes" id="UP000321046">
    <property type="component" value="Unassembled WGS sequence"/>
</dbReference>
<organism evidence="3 4">
    <name type="scientific">Lujinxingia vulgaris</name>
    <dbReference type="NCBI Taxonomy" id="2600176"/>
    <lineage>
        <taxon>Bacteria</taxon>
        <taxon>Deltaproteobacteria</taxon>
        <taxon>Bradymonadales</taxon>
        <taxon>Lujinxingiaceae</taxon>
        <taxon>Lujinxingia</taxon>
    </lineage>
</organism>
<evidence type="ECO:0000256" key="2">
    <source>
        <dbReference type="SAM" id="SignalP"/>
    </source>
</evidence>
<gene>
    <name evidence="3" type="ORF">FRC96_00655</name>
</gene>
<name>A0A5C6XTM8_9DELT</name>
<accession>A0A5C6XTM8</accession>
<feature type="signal peptide" evidence="2">
    <location>
        <begin position="1"/>
        <end position="20"/>
    </location>
</feature>
<dbReference type="EMBL" id="VOSL01000004">
    <property type="protein sequence ID" value="TXD44293.1"/>
    <property type="molecule type" value="Genomic_DNA"/>
</dbReference>
<dbReference type="AlphaFoldDB" id="A0A5C6XTM8"/>
<reference evidence="3 4" key="1">
    <citation type="submission" date="2019-08" db="EMBL/GenBank/DDBJ databases">
        <title>Bradymonadales sp. TMQ2.</title>
        <authorList>
            <person name="Liang Q."/>
        </authorList>
    </citation>
    <scope>NUCLEOTIDE SEQUENCE [LARGE SCALE GENOMIC DNA]</scope>
    <source>
        <strain evidence="3 4">TMQ2</strain>
    </source>
</reference>
<sequence>MSRGVVVGCVWVLLSGCAAGSGGMASEAPVESSQQEVRDEGESEAAASEATAAEAPQEETFEVPGFGEVTDAEYAALVEQGRSARVQATLAELEAELKAHAEGEVPPRLGDGEGADDVAERLAYLREIDGFWRAAFSVLSGDWEAEEMLALEHELASRGAARDRETSGELRAYLENNPWPSITRVGEQASADAWRIVQHADYAPEFQAAVLERLKGQVEEGHVAAHHVAMLEDRVAMHRGEAQRYGTQGQCGPSGWEPFEVEAPEELDARRAAVGLEPMDEYKLRFESMCSPSAPGQR</sequence>
<proteinExistence type="predicted"/>
<dbReference type="RefSeq" id="WP_146972117.1">
    <property type="nucleotide sequence ID" value="NZ_VOSL01000004.1"/>
</dbReference>
<protein>
    <submittedName>
        <fullName evidence="3">Uncharacterized protein</fullName>
    </submittedName>
</protein>
<keyword evidence="2" id="KW-0732">Signal</keyword>
<evidence type="ECO:0000313" key="4">
    <source>
        <dbReference type="Proteomes" id="UP000321046"/>
    </source>
</evidence>
<dbReference type="Pfam" id="PF20329">
    <property type="entry name" value="DUF6624"/>
    <property type="match status" value="1"/>
</dbReference>
<dbReference type="OrthoDB" id="7446297at2"/>
<evidence type="ECO:0000256" key="1">
    <source>
        <dbReference type="SAM" id="MobiDB-lite"/>
    </source>
</evidence>
<comment type="caution">
    <text evidence="3">The sequence shown here is derived from an EMBL/GenBank/DDBJ whole genome shotgun (WGS) entry which is preliminary data.</text>
</comment>
<feature type="region of interest" description="Disordered" evidence="1">
    <location>
        <begin position="23"/>
        <end position="58"/>
    </location>
</feature>